<evidence type="ECO:0000256" key="1">
    <source>
        <dbReference type="ARBA" id="ARBA00022734"/>
    </source>
</evidence>
<dbReference type="Bgee" id="ENSLOCG00000011310">
    <property type="expression patterns" value="Expressed in ovary and 11 other cell types or tissues"/>
</dbReference>
<dbReference type="HOGENOM" id="CLU_1165501_0_0_1"/>
<dbReference type="eggNOG" id="KOG3587">
    <property type="taxonomic scope" value="Eukaryota"/>
</dbReference>
<dbReference type="PANTHER" id="PTHR11346:SF97">
    <property type="entry name" value="GALECTIN-1"/>
    <property type="match status" value="1"/>
</dbReference>
<name>W5MZU0_LEPOC</name>
<dbReference type="Pfam" id="PF00337">
    <property type="entry name" value="Gal-bind_lectin"/>
    <property type="match status" value="1"/>
</dbReference>
<dbReference type="GO" id="GO:0043236">
    <property type="term" value="F:laminin binding"/>
    <property type="evidence" value="ECO:0000318"/>
    <property type="project" value="GO_Central"/>
</dbReference>
<dbReference type="AlphaFoldDB" id="W5MZU0"/>
<reference evidence="4" key="2">
    <citation type="submission" date="2025-08" db="UniProtKB">
        <authorList>
            <consortium name="Ensembl"/>
        </authorList>
    </citation>
    <scope>IDENTIFICATION</scope>
</reference>
<dbReference type="InParanoid" id="W5MZU0"/>
<dbReference type="InterPro" id="IPR013320">
    <property type="entry name" value="ConA-like_dom_sf"/>
</dbReference>
<accession>W5MZU0</accession>
<dbReference type="InterPro" id="IPR001079">
    <property type="entry name" value="Galectin_CRD"/>
</dbReference>
<reference evidence="5" key="1">
    <citation type="submission" date="2011-12" db="EMBL/GenBank/DDBJ databases">
        <title>The Draft Genome of Lepisosteus oculatus.</title>
        <authorList>
            <consortium name="The Broad Institute Genome Assembly &amp; Analysis Group"/>
            <consortium name="Computational R&amp;D Group"/>
            <consortium name="and Sequencing Platform"/>
            <person name="Di Palma F."/>
            <person name="Alfoldi J."/>
            <person name="Johnson J."/>
            <person name="Berlin A."/>
            <person name="Gnerre S."/>
            <person name="Jaffe D."/>
            <person name="MacCallum I."/>
            <person name="Young S."/>
            <person name="Walker B.J."/>
            <person name="Lander E.S."/>
            <person name="Lindblad-Toh K."/>
        </authorList>
    </citation>
    <scope>NUCLEOTIDE SEQUENCE [LARGE SCALE GENOMIC DNA]</scope>
</reference>
<dbReference type="SMART" id="SM00908">
    <property type="entry name" value="Gal-bind_lectin"/>
    <property type="match status" value="1"/>
</dbReference>
<proteinExistence type="predicted"/>
<dbReference type="GO" id="GO:0030246">
    <property type="term" value="F:carbohydrate binding"/>
    <property type="evidence" value="ECO:0000318"/>
    <property type="project" value="GO_Central"/>
</dbReference>
<dbReference type="Proteomes" id="UP000018468">
    <property type="component" value="Linkage group LG12"/>
</dbReference>
<dbReference type="Ensembl" id="ENSLOCT00000013928.1">
    <property type="protein sequence ID" value="ENSLOCP00000013899.1"/>
    <property type="gene ID" value="ENSLOCG00000011310.1"/>
</dbReference>
<keyword evidence="5" id="KW-1185">Reference proteome</keyword>
<dbReference type="SMART" id="SM00276">
    <property type="entry name" value="GLECT"/>
    <property type="match status" value="1"/>
</dbReference>
<dbReference type="Gene3D" id="2.60.120.200">
    <property type="match status" value="1"/>
</dbReference>
<dbReference type="STRING" id="7918.ENSLOCP00000013899"/>
<sequence>MGGPGLLVLWAGGRPSAKRLKPNVRSTVVRCALIWGVVIRRELWSIGLRFTAGLVGTPPFLVIGGRQRGGTESSIRKEGLSTCGNLESPVEVEKPGETCFESRTGPSRLVFCSARPTSCRPKFAINVGSSSSDLALHFNPRFYDYTAGGQNSIVMNSAPGGSWGREQRESHFPFKRGEKFTMSITHNGNSFGIKLPDDRVISFPNRLGRDSYDHVSFYGDIQIFSIKAEVGGAGQASF</sequence>
<evidence type="ECO:0000313" key="5">
    <source>
        <dbReference type="Proteomes" id="UP000018468"/>
    </source>
</evidence>
<dbReference type="GO" id="GO:0005615">
    <property type="term" value="C:extracellular space"/>
    <property type="evidence" value="ECO:0000318"/>
    <property type="project" value="GO_Central"/>
</dbReference>
<feature type="domain" description="Galectin" evidence="3">
    <location>
        <begin position="96"/>
        <end position="229"/>
    </location>
</feature>
<evidence type="ECO:0000256" key="2">
    <source>
        <dbReference type="RuleBase" id="RU102079"/>
    </source>
</evidence>
<dbReference type="CDD" id="cd00070">
    <property type="entry name" value="GLECT"/>
    <property type="match status" value="1"/>
</dbReference>
<evidence type="ECO:0000259" key="3">
    <source>
        <dbReference type="PROSITE" id="PS51304"/>
    </source>
</evidence>
<organism evidence="4 5">
    <name type="scientific">Lepisosteus oculatus</name>
    <name type="common">Spotted gar</name>
    <dbReference type="NCBI Taxonomy" id="7918"/>
    <lineage>
        <taxon>Eukaryota</taxon>
        <taxon>Metazoa</taxon>
        <taxon>Chordata</taxon>
        <taxon>Craniata</taxon>
        <taxon>Vertebrata</taxon>
        <taxon>Euteleostomi</taxon>
        <taxon>Actinopterygii</taxon>
        <taxon>Neopterygii</taxon>
        <taxon>Holostei</taxon>
        <taxon>Semionotiformes</taxon>
        <taxon>Lepisosteidae</taxon>
        <taxon>Lepisosteus</taxon>
    </lineage>
</organism>
<dbReference type="GeneTree" id="ENSGT00940000155025"/>
<evidence type="ECO:0000313" key="4">
    <source>
        <dbReference type="Ensembl" id="ENSLOCP00000013899.1"/>
    </source>
</evidence>
<dbReference type="EMBL" id="AHAT01031257">
    <property type="status" value="NOT_ANNOTATED_CDS"/>
    <property type="molecule type" value="Genomic_DNA"/>
</dbReference>
<reference evidence="4" key="3">
    <citation type="submission" date="2025-09" db="UniProtKB">
        <authorList>
            <consortium name="Ensembl"/>
        </authorList>
    </citation>
    <scope>IDENTIFICATION</scope>
</reference>
<dbReference type="SUPFAM" id="SSF49899">
    <property type="entry name" value="Concanavalin A-like lectins/glucanases"/>
    <property type="match status" value="1"/>
</dbReference>
<dbReference type="InterPro" id="IPR044156">
    <property type="entry name" value="Galectin-like"/>
</dbReference>
<dbReference type="PROSITE" id="PS51304">
    <property type="entry name" value="GALECTIN"/>
    <property type="match status" value="1"/>
</dbReference>
<keyword evidence="1 2" id="KW-0430">Lectin</keyword>
<dbReference type="FunFam" id="2.60.120.200:FF:000021">
    <property type="entry name" value="Galectin"/>
    <property type="match status" value="1"/>
</dbReference>
<protein>
    <recommendedName>
        <fullName evidence="2">Galectin</fullName>
    </recommendedName>
</protein>
<dbReference type="PANTHER" id="PTHR11346">
    <property type="entry name" value="GALECTIN"/>
    <property type="match status" value="1"/>
</dbReference>
<dbReference type="EMBL" id="AHAT01031258">
    <property type="status" value="NOT_ANNOTATED_CDS"/>
    <property type="molecule type" value="Genomic_DNA"/>
</dbReference>